<feature type="region of interest" description="Disordered" evidence="1">
    <location>
        <begin position="445"/>
        <end position="488"/>
    </location>
</feature>
<name>A0A6A6E0K8_9PEZI</name>
<proteinExistence type="predicted"/>
<keyword evidence="3" id="KW-1185">Reference proteome</keyword>
<evidence type="ECO:0000313" key="3">
    <source>
        <dbReference type="Proteomes" id="UP000800200"/>
    </source>
</evidence>
<feature type="region of interest" description="Disordered" evidence="1">
    <location>
        <begin position="114"/>
        <end position="156"/>
    </location>
</feature>
<evidence type="ECO:0000313" key="2">
    <source>
        <dbReference type="EMBL" id="KAF2185471.1"/>
    </source>
</evidence>
<reference evidence="2" key="1">
    <citation type="journal article" date="2020" name="Stud. Mycol.">
        <title>101 Dothideomycetes genomes: a test case for predicting lifestyles and emergence of pathogens.</title>
        <authorList>
            <person name="Haridas S."/>
            <person name="Albert R."/>
            <person name="Binder M."/>
            <person name="Bloem J."/>
            <person name="Labutti K."/>
            <person name="Salamov A."/>
            <person name="Andreopoulos B."/>
            <person name="Baker S."/>
            <person name="Barry K."/>
            <person name="Bills G."/>
            <person name="Bluhm B."/>
            <person name="Cannon C."/>
            <person name="Castanera R."/>
            <person name="Culley D."/>
            <person name="Daum C."/>
            <person name="Ezra D."/>
            <person name="Gonzalez J."/>
            <person name="Henrissat B."/>
            <person name="Kuo A."/>
            <person name="Liang C."/>
            <person name="Lipzen A."/>
            <person name="Lutzoni F."/>
            <person name="Magnuson J."/>
            <person name="Mondo S."/>
            <person name="Nolan M."/>
            <person name="Ohm R."/>
            <person name="Pangilinan J."/>
            <person name="Park H.-J."/>
            <person name="Ramirez L."/>
            <person name="Alfaro M."/>
            <person name="Sun H."/>
            <person name="Tritt A."/>
            <person name="Yoshinaga Y."/>
            <person name="Zwiers L.-H."/>
            <person name="Turgeon B."/>
            <person name="Goodwin S."/>
            <person name="Spatafora J."/>
            <person name="Crous P."/>
            <person name="Grigoriev I."/>
        </authorList>
    </citation>
    <scope>NUCLEOTIDE SEQUENCE</scope>
    <source>
        <strain evidence="2">CBS 207.26</strain>
    </source>
</reference>
<gene>
    <name evidence="2" type="ORF">K469DRAFT_687815</name>
</gene>
<dbReference type="OrthoDB" id="4364733at2759"/>
<evidence type="ECO:0000256" key="1">
    <source>
        <dbReference type="SAM" id="MobiDB-lite"/>
    </source>
</evidence>
<accession>A0A6A6E0K8</accession>
<organism evidence="2 3">
    <name type="scientific">Zopfia rhizophila CBS 207.26</name>
    <dbReference type="NCBI Taxonomy" id="1314779"/>
    <lineage>
        <taxon>Eukaryota</taxon>
        <taxon>Fungi</taxon>
        <taxon>Dikarya</taxon>
        <taxon>Ascomycota</taxon>
        <taxon>Pezizomycotina</taxon>
        <taxon>Dothideomycetes</taxon>
        <taxon>Dothideomycetes incertae sedis</taxon>
        <taxon>Zopfiaceae</taxon>
        <taxon>Zopfia</taxon>
    </lineage>
</organism>
<dbReference type="EMBL" id="ML994633">
    <property type="protein sequence ID" value="KAF2185471.1"/>
    <property type="molecule type" value="Genomic_DNA"/>
</dbReference>
<dbReference type="Proteomes" id="UP000800200">
    <property type="component" value="Unassembled WGS sequence"/>
</dbReference>
<feature type="region of interest" description="Disordered" evidence="1">
    <location>
        <begin position="225"/>
        <end position="255"/>
    </location>
</feature>
<sequence length="506" mass="57366">MGRSKQCDIPFDVFREECDTINYIDNEAGVKHNFFGAKQSGLETLRKIGKTICMSGNSTLGREVLKQFGHGETCLSDSTMAIIAAMDGDERAEMCENFFDGRSTSLAKMEELQELDMSSHSNKRQRTNSIGDARDTMTPPYADVAANGNKRRQTNPNPCIVIPSIPSQAFPNAYARNYPPVNRDTIWKALNYLDRSFIQTLLLWVAEAQPRVAFDIMEGFKNKLAKDKEEAEEKRQQALREREEKLKQRGRVEPRAQTRNQNDYIHYCNARAIDLRRLLTEDSCHAGNRSNGMSEAEIASSIHKDAVTWIEEIGKRALEPYSWPLFVKRSALQALTKMGKDICDAKGTLAAGVRKSFEGNRCLEEAMSKILREMSRHERSEVCNFSDGISTFYRTVEDLWRLRCGHPIFKDLIKVLRLLKNEMDREEDEAMPIIKVEETDDQGMFDERHRNSSRGVSDDGVEILATNPDPAVASDSLEKPKDCPAPSFVTRKSPFSPIFLLRVNGT</sequence>
<protein>
    <submittedName>
        <fullName evidence="2">Uncharacterized protein</fullName>
    </submittedName>
</protein>
<dbReference type="AlphaFoldDB" id="A0A6A6E0K8"/>